<evidence type="ECO:0000256" key="3">
    <source>
        <dbReference type="ARBA" id="ARBA00023163"/>
    </source>
</evidence>
<dbReference type="PANTHER" id="PTHR24567">
    <property type="entry name" value="CRP FAMILY TRANSCRIPTIONAL REGULATORY PROTEIN"/>
    <property type="match status" value="1"/>
</dbReference>
<evidence type="ECO:0000313" key="6">
    <source>
        <dbReference type="EMBL" id="RFA36538.1"/>
    </source>
</evidence>
<comment type="caution">
    <text evidence="6">The sequence shown here is derived from an EMBL/GenBank/DDBJ whole genome shotgun (WGS) entry which is preliminary data.</text>
</comment>
<organism evidence="6 7">
    <name type="scientific">Alkalilimnicola ehrlichii</name>
    <dbReference type="NCBI Taxonomy" id="351052"/>
    <lineage>
        <taxon>Bacteria</taxon>
        <taxon>Pseudomonadati</taxon>
        <taxon>Pseudomonadota</taxon>
        <taxon>Gammaproteobacteria</taxon>
        <taxon>Chromatiales</taxon>
        <taxon>Ectothiorhodospiraceae</taxon>
        <taxon>Alkalilimnicola</taxon>
    </lineage>
</organism>
<dbReference type="PROSITE" id="PS51063">
    <property type="entry name" value="HTH_CRP_2"/>
    <property type="match status" value="1"/>
</dbReference>
<dbReference type="Gene3D" id="2.60.120.10">
    <property type="entry name" value="Jelly Rolls"/>
    <property type="match status" value="1"/>
</dbReference>
<evidence type="ECO:0000256" key="1">
    <source>
        <dbReference type="ARBA" id="ARBA00023015"/>
    </source>
</evidence>
<evidence type="ECO:0000259" key="4">
    <source>
        <dbReference type="PROSITE" id="PS50042"/>
    </source>
</evidence>
<dbReference type="AlphaFoldDB" id="A0A3E0WUM7"/>
<name>A0A3E0WUM7_9GAMM</name>
<evidence type="ECO:0000313" key="7">
    <source>
        <dbReference type="Proteomes" id="UP000256763"/>
    </source>
</evidence>
<keyword evidence="1" id="KW-0805">Transcription regulation</keyword>
<dbReference type="InterPro" id="IPR018490">
    <property type="entry name" value="cNMP-bd_dom_sf"/>
</dbReference>
<dbReference type="PROSITE" id="PS50042">
    <property type="entry name" value="CNMP_BINDING_3"/>
    <property type="match status" value="1"/>
</dbReference>
<feature type="domain" description="Cyclic nucleotide-binding" evidence="4">
    <location>
        <begin position="37"/>
        <end position="158"/>
    </location>
</feature>
<dbReference type="GO" id="GO:0005829">
    <property type="term" value="C:cytosol"/>
    <property type="evidence" value="ECO:0007669"/>
    <property type="project" value="TreeGrafter"/>
</dbReference>
<dbReference type="SUPFAM" id="SSF51206">
    <property type="entry name" value="cAMP-binding domain-like"/>
    <property type="match status" value="1"/>
</dbReference>
<evidence type="ECO:0008006" key="8">
    <source>
        <dbReference type="Google" id="ProtNLM"/>
    </source>
</evidence>
<dbReference type="CDD" id="cd00038">
    <property type="entry name" value="CAP_ED"/>
    <property type="match status" value="1"/>
</dbReference>
<accession>A0A3E0WUM7</accession>
<dbReference type="Proteomes" id="UP000256763">
    <property type="component" value="Unassembled WGS sequence"/>
</dbReference>
<protein>
    <recommendedName>
        <fullName evidence="8">Crp/Fnr family transcriptional regulator</fullName>
    </recommendedName>
</protein>
<sequence length="227" mass="25705">MRIIRGGRITAAAFIEIAGAAMHTATHIAEQLQSHYLFSHLSPTKLNQLTKRVRLIHLERGERLFNHNEPAERFFLLVKGLVKLFRSNAAGEEKVVDVIQPNKTFAEAVMFMEQRSYPVSAEALQKTQLLAIPNQVYLQLLKDDHQSCLRLLGNLSQRLHRRLTEIEDLTLQSATNRLARYLLRLIPEDADNGTCLRLPAPKQVIASKLAIEPETFSRALKNLVAPN</sequence>
<evidence type="ECO:0000259" key="5">
    <source>
        <dbReference type="PROSITE" id="PS51063"/>
    </source>
</evidence>
<dbReference type="InterPro" id="IPR036388">
    <property type="entry name" value="WH-like_DNA-bd_sf"/>
</dbReference>
<evidence type="ECO:0000256" key="2">
    <source>
        <dbReference type="ARBA" id="ARBA00023125"/>
    </source>
</evidence>
<dbReference type="EMBL" id="NFZW01000009">
    <property type="protein sequence ID" value="RFA36538.1"/>
    <property type="molecule type" value="Genomic_DNA"/>
</dbReference>
<dbReference type="InterPro" id="IPR036390">
    <property type="entry name" value="WH_DNA-bd_sf"/>
</dbReference>
<dbReference type="InterPro" id="IPR000595">
    <property type="entry name" value="cNMP-bd_dom"/>
</dbReference>
<dbReference type="PANTHER" id="PTHR24567:SF68">
    <property type="entry name" value="DNA-BINDING TRANSCRIPTIONAL DUAL REGULATOR CRP"/>
    <property type="match status" value="1"/>
</dbReference>
<dbReference type="Pfam" id="PF00027">
    <property type="entry name" value="cNMP_binding"/>
    <property type="match status" value="1"/>
</dbReference>
<dbReference type="SMART" id="SM00100">
    <property type="entry name" value="cNMP"/>
    <property type="match status" value="1"/>
</dbReference>
<dbReference type="GO" id="GO:0003677">
    <property type="term" value="F:DNA binding"/>
    <property type="evidence" value="ECO:0007669"/>
    <property type="project" value="UniProtKB-KW"/>
</dbReference>
<dbReference type="InterPro" id="IPR050397">
    <property type="entry name" value="Env_Response_Regulators"/>
</dbReference>
<dbReference type="GO" id="GO:0003700">
    <property type="term" value="F:DNA-binding transcription factor activity"/>
    <property type="evidence" value="ECO:0007669"/>
    <property type="project" value="TreeGrafter"/>
</dbReference>
<dbReference type="InterPro" id="IPR014710">
    <property type="entry name" value="RmlC-like_jellyroll"/>
</dbReference>
<dbReference type="Pfam" id="PF13545">
    <property type="entry name" value="HTH_Crp_2"/>
    <property type="match status" value="1"/>
</dbReference>
<keyword evidence="3" id="KW-0804">Transcription</keyword>
<feature type="domain" description="HTH crp-type" evidence="5">
    <location>
        <begin position="172"/>
        <end position="227"/>
    </location>
</feature>
<dbReference type="SUPFAM" id="SSF46785">
    <property type="entry name" value="Winged helix' DNA-binding domain"/>
    <property type="match status" value="1"/>
</dbReference>
<dbReference type="InterPro" id="IPR012318">
    <property type="entry name" value="HTH_CRP"/>
</dbReference>
<gene>
    <name evidence="6" type="ORF">CAL65_11280</name>
</gene>
<keyword evidence="2" id="KW-0238">DNA-binding</keyword>
<keyword evidence="7" id="KW-1185">Reference proteome</keyword>
<proteinExistence type="predicted"/>
<dbReference type="Gene3D" id="1.10.10.10">
    <property type="entry name" value="Winged helix-like DNA-binding domain superfamily/Winged helix DNA-binding domain"/>
    <property type="match status" value="1"/>
</dbReference>
<reference evidence="7" key="1">
    <citation type="submission" date="2017-05" db="EMBL/GenBank/DDBJ databases">
        <authorList>
            <person name="Sharma S."/>
            <person name="Sidhu C."/>
            <person name="Pinnaka A.K."/>
        </authorList>
    </citation>
    <scope>NUCLEOTIDE SEQUENCE [LARGE SCALE GENOMIC DNA]</scope>
    <source>
        <strain evidence="7">AK93</strain>
    </source>
</reference>